<dbReference type="Proteomes" id="UP000290932">
    <property type="component" value="Unassembled WGS sequence"/>
</dbReference>
<dbReference type="GO" id="GO:0035999">
    <property type="term" value="P:tetrahydrofolate interconversion"/>
    <property type="evidence" value="ECO:0007669"/>
    <property type="project" value="TreeGrafter"/>
</dbReference>
<proteinExistence type="inferred from homology"/>
<dbReference type="PANTHER" id="PTHR23407:SF1">
    <property type="entry name" value="5-FORMYLTETRAHYDROFOLATE CYCLO-LIGASE"/>
    <property type="match status" value="1"/>
</dbReference>
<dbReference type="GO" id="GO:0030272">
    <property type="term" value="F:5-formyltetrahydrofolate cyclo-ligase activity"/>
    <property type="evidence" value="ECO:0007669"/>
    <property type="project" value="TreeGrafter"/>
</dbReference>
<dbReference type="EMBL" id="LHQS01000002">
    <property type="protein sequence ID" value="RXE56163.1"/>
    <property type="molecule type" value="Genomic_DNA"/>
</dbReference>
<comment type="caution">
    <text evidence="4">The sequence shown here is derived from an EMBL/GenBank/DDBJ whole genome shotgun (WGS) entry which is preliminary data.</text>
</comment>
<dbReference type="GO" id="GO:0005524">
    <property type="term" value="F:ATP binding"/>
    <property type="evidence" value="ECO:0007669"/>
    <property type="project" value="UniProtKB-KW"/>
</dbReference>
<dbReference type="InterPro" id="IPR037171">
    <property type="entry name" value="NagB/RpiA_transferase-like"/>
</dbReference>
<evidence type="ECO:0000256" key="3">
    <source>
        <dbReference type="ARBA" id="ARBA00022840"/>
    </source>
</evidence>
<evidence type="ECO:0000313" key="5">
    <source>
        <dbReference type="Proteomes" id="UP000290932"/>
    </source>
</evidence>
<dbReference type="GO" id="GO:0009396">
    <property type="term" value="P:folic acid-containing compound biosynthetic process"/>
    <property type="evidence" value="ECO:0007669"/>
    <property type="project" value="TreeGrafter"/>
</dbReference>
<dbReference type="InterPro" id="IPR024185">
    <property type="entry name" value="FTHF_cligase-like_sf"/>
</dbReference>
<evidence type="ECO:0000313" key="4">
    <source>
        <dbReference type="EMBL" id="RXE56163.1"/>
    </source>
</evidence>
<keyword evidence="2" id="KW-0547">Nucleotide-binding</keyword>
<dbReference type="AlphaFoldDB" id="A0A498H0J8"/>
<name>A0A498H0J8_9EURY</name>
<keyword evidence="3" id="KW-0067">ATP-binding</keyword>
<dbReference type="PIRSF" id="PIRSF006806">
    <property type="entry name" value="FTHF_cligase"/>
    <property type="match status" value="1"/>
</dbReference>
<protein>
    <submittedName>
        <fullName evidence="4">5-formyltetrahydrofolate cyclo-ligase</fullName>
    </submittedName>
</protein>
<reference evidence="4 5" key="1">
    <citation type="journal article" date="2015" name="Int. J. Syst. Evol. Microbiol.">
        <title>Methanoculleus taiwanensis sp. nov., a methanogen isolated from deep marine sediment at the deformation front area near Taiwan.</title>
        <authorList>
            <person name="Weng C.Y."/>
            <person name="Chen S.C."/>
            <person name="Lai M.C."/>
            <person name="Wu S.Y."/>
            <person name="Lin S."/>
            <person name="Yang T.F."/>
            <person name="Chen P.C."/>
        </authorList>
    </citation>
    <scope>NUCLEOTIDE SEQUENCE [LARGE SCALE GENOMIC DNA]</scope>
    <source>
        <strain evidence="4 5">CYW4</strain>
    </source>
</reference>
<dbReference type="SUPFAM" id="SSF100950">
    <property type="entry name" value="NagB/RpiA/CoA transferase-like"/>
    <property type="match status" value="1"/>
</dbReference>
<dbReference type="InterPro" id="IPR002698">
    <property type="entry name" value="FTHF_cligase"/>
</dbReference>
<gene>
    <name evidence="4" type="ORF">ABH15_08360</name>
</gene>
<keyword evidence="5" id="KW-1185">Reference proteome</keyword>
<dbReference type="Gene3D" id="3.40.50.10420">
    <property type="entry name" value="NagB/RpiA/CoA transferase-like"/>
    <property type="match status" value="1"/>
</dbReference>
<accession>A0A498H0J8</accession>
<evidence type="ECO:0000256" key="1">
    <source>
        <dbReference type="ARBA" id="ARBA00010638"/>
    </source>
</evidence>
<dbReference type="NCBIfam" id="TIGR02727">
    <property type="entry name" value="MTHFS_bact"/>
    <property type="match status" value="1"/>
</dbReference>
<dbReference type="Pfam" id="PF01812">
    <property type="entry name" value="5-FTHF_cyc-lig"/>
    <property type="match status" value="1"/>
</dbReference>
<organism evidence="4 5">
    <name type="scientific">Methanoculleus taiwanensis</name>
    <dbReference type="NCBI Taxonomy" id="1550565"/>
    <lineage>
        <taxon>Archaea</taxon>
        <taxon>Methanobacteriati</taxon>
        <taxon>Methanobacteriota</taxon>
        <taxon>Stenosarchaea group</taxon>
        <taxon>Methanomicrobia</taxon>
        <taxon>Methanomicrobiales</taxon>
        <taxon>Methanomicrobiaceae</taxon>
        <taxon>Methanoculleus</taxon>
    </lineage>
</organism>
<dbReference type="PANTHER" id="PTHR23407">
    <property type="entry name" value="ATPASE INHIBITOR/5-FORMYLTETRAHYDROFOLATE CYCLO-LIGASE"/>
    <property type="match status" value="1"/>
</dbReference>
<dbReference type="OrthoDB" id="18307at2157"/>
<dbReference type="RefSeq" id="WP_128693909.1">
    <property type="nucleotide sequence ID" value="NZ_LHQS01000002.1"/>
</dbReference>
<keyword evidence="4" id="KW-0436">Ligase</keyword>
<sequence length="187" mass="20692">MNRTKQQIREDAKAVRSDLSGDAVTRMSNAIRENVTPLLDRYTTIMVYAAKEPEVETRDLIAGLLAGGKRIVVPIIERATCSLRLSYIDDLSVLVPGTFGVPEPLGSEIPADPAEIEVIVIPMLAFDRQGNRLGYGAGYYDRFLERCSQPVRIGIAYSCQEVERLPSEPDDVAMDFIVTEKAIITCQ</sequence>
<evidence type="ECO:0000256" key="2">
    <source>
        <dbReference type="ARBA" id="ARBA00022741"/>
    </source>
</evidence>
<comment type="similarity">
    <text evidence="1">Belongs to the 5-formyltetrahydrofolate cyclo-ligase family.</text>
</comment>